<evidence type="ECO:0000256" key="11">
    <source>
        <dbReference type="RuleBase" id="RU003780"/>
    </source>
</evidence>
<keyword evidence="7 9" id="KW-0378">Hydrolase</keyword>
<evidence type="ECO:0000256" key="4">
    <source>
        <dbReference type="ARBA" id="ARBA00012030"/>
    </source>
</evidence>
<dbReference type="HAMAP" id="MF_00148">
    <property type="entry name" value="UDG"/>
    <property type="match status" value="1"/>
</dbReference>
<dbReference type="SMART" id="SM00987">
    <property type="entry name" value="UreE_C"/>
    <property type="match status" value="1"/>
</dbReference>
<keyword evidence="6 9" id="KW-0227">DNA damage</keyword>
<dbReference type="GO" id="GO:0005737">
    <property type="term" value="C:cytoplasm"/>
    <property type="evidence" value="ECO:0007669"/>
    <property type="project" value="UniProtKB-SubCell"/>
</dbReference>
<keyword evidence="9" id="KW-0963">Cytoplasm</keyword>
<dbReference type="Gene3D" id="3.40.470.10">
    <property type="entry name" value="Uracil-DNA glycosylase-like domain"/>
    <property type="match status" value="1"/>
</dbReference>
<gene>
    <name evidence="9" type="primary">ung</name>
    <name evidence="13" type="ORF">BVG16_11645</name>
</gene>
<dbReference type="Proteomes" id="UP000190188">
    <property type="component" value="Unassembled WGS sequence"/>
</dbReference>
<evidence type="ECO:0000256" key="8">
    <source>
        <dbReference type="ARBA" id="ARBA00023204"/>
    </source>
</evidence>
<dbReference type="PROSITE" id="PS00130">
    <property type="entry name" value="U_DNA_GLYCOSYLASE"/>
    <property type="match status" value="1"/>
</dbReference>
<evidence type="ECO:0000313" key="13">
    <source>
        <dbReference type="EMBL" id="OPA78516.1"/>
    </source>
</evidence>
<dbReference type="FunFam" id="3.40.470.10:FF:000001">
    <property type="entry name" value="Uracil-DNA glycosylase"/>
    <property type="match status" value="1"/>
</dbReference>
<dbReference type="Pfam" id="PF03167">
    <property type="entry name" value="UDG"/>
    <property type="match status" value="1"/>
</dbReference>
<evidence type="ECO:0000256" key="3">
    <source>
        <dbReference type="ARBA" id="ARBA00008184"/>
    </source>
</evidence>
<protein>
    <recommendedName>
        <fullName evidence="5 9">Uracil-DNA glycosylase</fullName>
        <shortName evidence="9">UDG</shortName>
        <ecNumber evidence="4 9">3.2.2.27</ecNumber>
    </recommendedName>
</protein>
<evidence type="ECO:0000256" key="1">
    <source>
        <dbReference type="ARBA" id="ARBA00001400"/>
    </source>
</evidence>
<dbReference type="InterPro" id="IPR036895">
    <property type="entry name" value="Uracil-DNA_glycosylase-like_sf"/>
</dbReference>
<dbReference type="InterPro" id="IPR002043">
    <property type="entry name" value="UDG_fam1"/>
</dbReference>
<dbReference type="InterPro" id="IPR018085">
    <property type="entry name" value="Ura-DNA_Glyclase_AS"/>
</dbReference>
<comment type="catalytic activity">
    <reaction evidence="1 9 11">
        <text>Hydrolyzes single-stranded DNA or mismatched double-stranded DNA and polynucleotides, releasing free uracil.</text>
        <dbReference type="EC" id="3.2.2.27"/>
    </reaction>
</comment>
<proteinExistence type="inferred from homology"/>
<dbReference type="NCBIfam" id="NF003591">
    <property type="entry name" value="PRK05254.1-4"/>
    <property type="match status" value="1"/>
</dbReference>
<dbReference type="OrthoDB" id="9804372at2"/>
<dbReference type="AlphaFoldDB" id="A0A1T2XFQ6"/>
<keyword evidence="14" id="KW-1185">Reference proteome</keyword>
<dbReference type="EC" id="3.2.2.27" evidence="4 9"/>
<comment type="caution">
    <text evidence="13">The sequence shown here is derived from an EMBL/GenBank/DDBJ whole genome shotgun (WGS) entry which is preliminary data.</text>
</comment>
<dbReference type="GO" id="GO:0097510">
    <property type="term" value="P:base-excision repair, AP site formation via deaminated base removal"/>
    <property type="evidence" value="ECO:0007669"/>
    <property type="project" value="TreeGrafter"/>
</dbReference>
<dbReference type="InterPro" id="IPR005122">
    <property type="entry name" value="Uracil-DNA_glycosylase-like"/>
</dbReference>
<evidence type="ECO:0000256" key="9">
    <source>
        <dbReference type="HAMAP-Rule" id="MF_00148"/>
    </source>
</evidence>
<comment type="function">
    <text evidence="2 9 11">Excises uracil residues from the DNA which can arise as a result of misincorporation of dUMP residues by DNA polymerase or due to deamination of cytosine.</text>
</comment>
<feature type="domain" description="Uracil-DNA glycosylase-like" evidence="12">
    <location>
        <begin position="50"/>
        <end position="210"/>
    </location>
</feature>
<reference evidence="13 14" key="1">
    <citation type="submission" date="2017-01" db="EMBL/GenBank/DDBJ databases">
        <title>Genome analysis of Paenibacillus selenitrireducens ES3-24.</title>
        <authorList>
            <person name="Xu D."/>
            <person name="Yao R."/>
            <person name="Zheng S."/>
        </authorList>
    </citation>
    <scope>NUCLEOTIDE SEQUENCE [LARGE SCALE GENOMIC DNA]</scope>
    <source>
        <strain evidence="13 14">ES3-24</strain>
    </source>
</reference>
<dbReference type="STRING" id="1324314.BVG16_11645"/>
<organism evidence="13 14">
    <name type="scientific">Paenibacillus selenitireducens</name>
    <dbReference type="NCBI Taxonomy" id="1324314"/>
    <lineage>
        <taxon>Bacteria</taxon>
        <taxon>Bacillati</taxon>
        <taxon>Bacillota</taxon>
        <taxon>Bacilli</taxon>
        <taxon>Bacillales</taxon>
        <taxon>Paenibacillaceae</taxon>
        <taxon>Paenibacillus</taxon>
    </lineage>
</organism>
<evidence type="ECO:0000256" key="10">
    <source>
        <dbReference type="PROSITE-ProRule" id="PRU10072"/>
    </source>
</evidence>
<keyword evidence="8 9" id="KW-0234">DNA repair</keyword>
<evidence type="ECO:0000256" key="7">
    <source>
        <dbReference type="ARBA" id="ARBA00022801"/>
    </source>
</evidence>
<name>A0A1T2XFQ6_9BACL</name>
<dbReference type="PANTHER" id="PTHR11264:SF0">
    <property type="entry name" value="URACIL-DNA GLYCOSYLASE"/>
    <property type="match status" value="1"/>
</dbReference>
<dbReference type="CDD" id="cd10027">
    <property type="entry name" value="UDG-F1-like"/>
    <property type="match status" value="1"/>
</dbReference>
<feature type="active site" description="Proton acceptor" evidence="9 10">
    <location>
        <position position="65"/>
    </location>
</feature>
<dbReference type="NCBIfam" id="TIGR00628">
    <property type="entry name" value="ung"/>
    <property type="match status" value="1"/>
</dbReference>
<evidence type="ECO:0000256" key="5">
    <source>
        <dbReference type="ARBA" id="ARBA00018429"/>
    </source>
</evidence>
<dbReference type="PANTHER" id="PTHR11264">
    <property type="entry name" value="URACIL-DNA GLYCOSYLASE"/>
    <property type="match status" value="1"/>
</dbReference>
<dbReference type="SUPFAM" id="SSF52141">
    <property type="entry name" value="Uracil-DNA glycosylase-like"/>
    <property type="match status" value="1"/>
</dbReference>
<dbReference type="RefSeq" id="WP_078498853.1">
    <property type="nucleotide sequence ID" value="NZ_MSZX01000004.1"/>
</dbReference>
<dbReference type="NCBIfam" id="NF003592">
    <property type="entry name" value="PRK05254.1-5"/>
    <property type="match status" value="1"/>
</dbReference>
<dbReference type="NCBIfam" id="NF003588">
    <property type="entry name" value="PRK05254.1-1"/>
    <property type="match status" value="1"/>
</dbReference>
<comment type="subcellular location">
    <subcellularLocation>
        <location evidence="9">Cytoplasm</location>
    </subcellularLocation>
</comment>
<accession>A0A1T2XFQ6</accession>
<dbReference type="SMART" id="SM00986">
    <property type="entry name" value="UDG"/>
    <property type="match status" value="1"/>
</dbReference>
<dbReference type="EMBL" id="MSZX01000004">
    <property type="protein sequence ID" value="OPA78516.1"/>
    <property type="molecule type" value="Genomic_DNA"/>
</dbReference>
<evidence type="ECO:0000256" key="2">
    <source>
        <dbReference type="ARBA" id="ARBA00002631"/>
    </source>
</evidence>
<evidence type="ECO:0000256" key="6">
    <source>
        <dbReference type="ARBA" id="ARBA00022763"/>
    </source>
</evidence>
<sequence length="245" mass="27791">MPLTLPQDWNTQLAGELEQPYMQKLLEWLEGEYANETIYPPRSHIFEAFARTSYTNTRVVILGQDPYHGANQAHGLSFSVQPGVRIPPSLRNIYKELNSDLNYDIPEHGTLTSWADQGVLLLNTVLTVRSGVAFSHQRQGWEAFTDAVIHALNQREQPLVFMLWGNHAQQKAASLDPDRHCIISSAHPSPLSARKGFFGSRPFSRTNEFLRQKGMETIDWNLAKYENFATINGDCNDSVLREHQG</sequence>
<dbReference type="NCBIfam" id="NF003589">
    <property type="entry name" value="PRK05254.1-2"/>
    <property type="match status" value="1"/>
</dbReference>
<dbReference type="GO" id="GO:0004844">
    <property type="term" value="F:uracil DNA N-glycosylase activity"/>
    <property type="evidence" value="ECO:0007669"/>
    <property type="project" value="UniProtKB-UniRule"/>
</dbReference>
<evidence type="ECO:0000313" key="14">
    <source>
        <dbReference type="Proteomes" id="UP000190188"/>
    </source>
</evidence>
<evidence type="ECO:0000259" key="12">
    <source>
        <dbReference type="SMART" id="SM00986"/>
    </source>
</evidence>
<comment type="similarity">
    <text evidence="3 9 11">Belongs to the uracil-DNA glycosylase (UDG) superfamily. UNG family.</text>
</comment>